<organism evidence="1 2">
    <name type="scientific">Virgisporangium aurantiacum</name>
    <dbReference type="NCBI Taxonomy" id="175570"/>
    <lineage>
        <taxon>Bacteria</taxon>
        <taxon>Bacillati</taxon>
        <taxon>Actinomycetota</taxon>
        <taxon>Actinomycetes</taxon>
        <taxon>Micromonosporales</taxon>
        <taxon>Micromonosporaceae</taxon>
        <taxon>Virgisporangium</taxon>
    </lineage>
</organism>
<accession>A0A8J4E1A3</accession>
<comment type="caution">
    <text evidence="1">The sequence shown here is derived from an EMBL/GenBank/DDBJ whole genome shotgun (WGS) entry which is preliminary data.</text>
</comment>
<proteinExistence type="predicted"/>
<protein>
    <submittedName>
        <fullName evidence="1">Uncharacterized protein</fullName>
    </submittedName>
</protein>
<evidence type="ECO:0000313" key="1">
    <source>
        <dbReference type="EMBL" id="GIJ57641.1"/>
    </source>
</evidence>
<sequence>MVDRLAPGGYRVPSDALGRLSGYKRCIVDTANEPFISTGPVRSFLQLEVAVDGSGLYGEAWRSSRCAELGAEPTPAGPGDVSCLEVAGWDGSEIRIKGWAWVGDRYQAWLIYRLFKPDELPDGAERDLRELFAAAVDSLPT</sequence>
<evidence type="ECO:0000313" key="2">
    <source>
        <dbReference type="Proteomes" id="UP000612585"/>
    </source>
</evidence>
<keyword evidence="2" id="KW-1185">Reference proteome</keyword>
<dbReference type="AlphaFoldDB" id="A0A8J4E1A3"/>
<dbReference type="RefSeq" id="WP_203997141.1">
    <property type="nucleotide sequence ID" value="NZ_BOPG01000032.1"/>
</dbReference>
<reference evidence="1" key="1">
    <citation type="submission" date="2021-01" db="EMBL/GenBank/DDBJ databases">
        <title>Whole genome shotgun sequence of Virgisporangium aurantiacum NBRC 16421.</title>
        <authorList>
            <person name="Komaki H."/>
            <person name="Tamura T."/>
        </authorList>
    </citation>
    <scope>NUCLEOTIDE SEQUENCE</scope>
    <source>
        <strain evidence="1">NBRC 16421</strain>
    </source>
</reference>
<gene>
    <name evidence="1" type="ORF">Vau01_051570</name>
</gene>
<dbReference type="EMBL" id="BOPG01000032">
    <property type="protein sequence ID" value="GIJ57641.1"/>
    <property type="molecule type" value="Genomic_DNA"/>
</dbReference>
<dbReference type="Proteomes" id="UP000612585">
    <property type="component" value="Unassembled WGS sequence"/>
</dbReference>
<name>A0A8J4E1A3_9ACTN</name>